<accession>A0A1G5KA85</accession>
<dbReference type="InterPro" id="IPR033693">
    <property type="entry name" value="PGPEP1_Glu_AS"/>
</dbReference>
<evidence type="ECO:0000256" key="6">
    <source>
        <dbReference type="ARBA" id="ARBA00022670"/>
    </source>
</evidence>
<dbReference type="PANTHER" id="PTHR23402">
    <property type="entry name" value="PROTEASE FAMILY C15 PYROGLUTAMYL-PEPTIDASE I-RELATED"/>
    <property type="match status" value="1"/>
</dbReference>
<dbReference type="Gene3D" id="3.40.630.20">
    <property type="entry name" value="Peptidase C15, pyroglutamyl peptidase I-like"/>
    <property type="match status" value="1"/>
</dbReference>
<keyword evidence="6 9" id="KW-0645">Protease</keyword>
<name>A0A1G5KA85_9FIRM</name>
<evidence type="ECO:0000256" key="3">
    <source>
        <dbReference type="ARBA" id="ARBA00004496"/>
    </source>
</evidence>
<dbReference type="RefSeq" id="WP_091545719.1">
    <property type="nucleotide sequence ID" value="NZ_FMUS01000025.1"/>
</dbReference>
<evidence type="ECO:0000256" key="10">
    <source>
        <dbReference type="PROSITE-ProRule" id="PRU10076"/>
    </source>
</evidence>
<dbReference type="SUPFAM" id="SSF53182">
    <property type="entry name" value="Pyrrolidone carboxyl peptidase (pyroglutamate aminopeptidase)"/>
    <property type="match status" value="1"/>
</dbReference>
<keyword evidence="13" id="KW-1185">Reference proteome</keyword>
<dbReference type="Proteomes" id="UP000198636">
    <property type="component" value="Unassembled WGS sequence"/>
</dbReference>
<dbReference type="GO" id="GO:0016920">
    <property type="term" value="F:pyroglutamyl-peptidase activity"/>
    <property type="evidence" value="ECO:0007669"/>
    <property type="project" value="UniProtKB-UniRule"/>
</dbReference>
<evidence type="ECO:0000256" key="8">
    <source>
        <dbReference type="ARBA" id="ARBA00022807"/>
    </source>
</evidence>
<evidence type="ECO:0000256" key="11">
    <source>
        <dbReference type="PROSITE-ProRule" id="PRU10077"/>
    </source>
</evidence>
<dbReference type="FunFam" id="3.40.630.20:FF:000001">
    <property type="entry name" value="Pyrrolidone-carboxylate peptidase"/>
    <property type="match status" value="1"/>
</dbReference>
<dbReference type="OrthoDB" id="9779738at2"/>
<reference evidence="12 13" key="1">
    <citation type="submission" date="2016-10" db="EMBL/GenBank/DDBJ databases">
        <authorList>
            <person name="de Groot N.N."/>
        </authorList>
    </citation>
    <scope>NUCLEOTIDE SEQUENCE [LARGE SCALE GENOMIC DNA]</scope>
    <source>
        <strain evidence="12 13">DSM 18978</strain>
    </source>
</reference>
<feature type="active site" evidence="9 10">
    <location>
        <position position="78"/>
    </location>
</feature>
<comment type="catalytic activity">
    <reaction evidence="1 9 10">
        <text>Release of an N-terminal pyroglutamyl group from a polypeptide, the second amino acid generally not being Pro.</text>
        <dbReference type="EC" id="3.4.19.3"/>
    </reaction>
</comment>
<dbReference type="PRINTS" id="PR00706">
    <property type="entry name" value="PYROGLUPTASE"/>
</dbReference>
<dbReference type="GO" id="GO:0005829">
    <property type="term" value="C:cytosol"/>
    <property type="evidence" value="ECO:0007669"/>
    <property type="project" value="InterPro"/>
</dbReference>
<proteinExistence type="inferred from homology"/>
<evidence type="ECO:0000256" key="4">
    <source>
        <dbReference type="ARBA" id="ARBA00006641"/>
    </source>
</evidence>
<dbReference type="InterPro" id="IPR016125">
    <property type="entry name" value="Peptidase_C15-like"/>
</dbReference>
<dbReference type="PROSITE" id="PS01333">
    <property type="entry name" value="PYRASE_GLU"/>
    <property type="match status" value="1"/>
</dbReference>
<dbReference type="GO" id="GO:0006508">
    <property type="term" value="P:proteolysis"/>
    <property type="evidence" value="ECO:0007669"/>
    <property type="project" value="UniProtKB-KW"/>
</dbReference>
<feature type="active site" evidence="9">
    <location>
        <position position="165"/>
    </location>
</feature>
<dbReference type="PIRSF" id="PIRSF015592">
    <property type="entry name" value="Prld-crbxl_pptds"/>
    <property type="match status" value="1"/>
</dbReference>
<evidence type="ECO:0000256" key="5">
    <source>
        <dbReference type="ARBA" id="ARBA00022490"/>
    </source>
</evidence>
<comment type="similarity">
    <text evidence="4 9">Belongs to the peptidase C15 family.</text>
</comment>
<keyword evidence="7 9" id="KW-0378">Hydrolase</keyword>
<evidence type="ECO:0000256" key="7">
    <source>
        <dbReference type="ARBA" id="ARBA00022801"/>
    </source>
</evidence>
<dbReference type="PROSITE" id="PS01334">
    <property type="entry name" value="PYRASE_CYS"/>
    <property type="match status" value="1"/>
</dbReference>
<keyword evidence="5 9" id="KW-0963">Cytoplasm</keyword>
<organism evidence="12 13">
    <name type="scientific">Alkaliphilus peptidifermentans DSM 18978</name>
    <dbReference type="NCBI Taxonomy" id="1120976"/>
    <lineage>
        <taxon>Bacteria</taxon>
        <taxon>Bacillati</taxon>
        <taxon>Bacillota</taxon>
        <taxon>Clostridia</taxon>
        <taxon>Peptostreptococcales</taxon>
        <taxon>Natronincolaceae</taxon>
        <taxon>Alkaliphilus</taxon>
    </lineage>
</organism>
<dbReference type="AlphaFoldDB" id="A0A1G5KA85"/>
<evidence type="ECO:0000256" key="1">
    <source>
        <dbReference type="ARBA" id="ARBA00001770"/>
    </source>
</evidence>
<dbReference type="Pfam" id="PF01470">
    <property type="entry name" value="Peptidase_C15"/>
    <property type="match status" value="1"/>
</dbReference>
<evidence type="ECO:0000313" key="12">
    <source>
        <dbReference type="EMBL" id="SCY96968.1"/>
    </source>
</evidence>
<dbReference type="CDD" id="cd00501">
    <property type="entry name" value="Peptidase_C15"/>
    <property type="match status" value="1"/>
</dbReference>
<keyword evidence="8 9" id="KW-0788">Thiol protease</keyword>
<evidence type="ECO:0000256" key="2">
    <source>
        <dbReference type="ARBA" id="ARBA00002280"/>
    </source>
</evidence>
<dbReference type="PANTHER" id="PTHR23402:SF1">
    <property type="entry name" value="PYROGLUTAMYL-PEPTIDASE I"/>
    <property type="match status" value="1"/>
</dbReference>
<protein>
    <recommendedName>
        <fullName evidence="9">Pyrrolidone-carboxylate peptidase</fullName>
        <ecNumber evidence="9">3.4.19.3</ecNumber>
    </recommendedName>
    <alternativeName>
        <fullName evidence="9">5-oxoprolyl-peptidase</fullName>
    </alternativeName>
    <alternativeName>
        <fullName evidence="9">Pyroglutamyl-peptidase I</fullName>
        <shortName evidence="9">PGP-I</shortName>
        <shortName evidence="9">Pyrase</shortName>
    </alternativeName>
</protein>
<comment type="subunit">
    <text evidence="9">Homotetramer.</text>
</comment>
<dbReference type="InterPro" id="IPR033694">
    <property type="entry name" value="PGPEP1_Cys_AS"/>
</dbReference>
<evidence type="ECO:0000313" key="13">
    <source>
        <dbReference type="Proteomes" id="UP000198636"/>
    </source>
</evidence>
<dbReference type="EC" id="3.4.19.3" evidence="9"/>
<evidence type="ECO:0000256" key="9">
    <source>
        <dbReference type="HAMAP-Rule" id="MF_00417"/>
    </source>
</evidence>
<dbReference type="NCBIfam" id="NF009676">
    <property type="entry name" value="PRK13197.1"/>
    <property type="match status" value="1"/>
</dbReference>
<feature type="active site" evidence="9 11">
    <location>
        <position position="141"/>
    </location>
</feature>
<gene>
    <name evidence="9" type="primary">pcp</name>
    <name evidence="12" type="ORF">SAMN03080606_03311</name>
</gene>
<comment type="subcellular location">
    <subcellularLocation>
        <location evidence="3 9">Cytoplasm</location>
    </subcellularLocation>
</comment>
<dbReference type="EMBL" id="FMUS01000025">
    <property type="protein sequence ID" value="SCY96968.1"/>
    <property type="molecule type" value="Genomic_DNA"/>
</dbReference>
<sequence length="213" mass="23721">MRVLVTGFEPFGGESINPSFEAIKKLEENIAGAQIIKAELVTVFYKSIHQLESLIVKEKPDLVICVGQAGGRYGISIERIAINIDDARIKDNEGNQPIDMPIFEDGENAYFSNLPVKAMVREIRNANIPASVSNTAGTYVCNHIMYALLYFIHKKYPQIRGGFIHIPFSTEQIINKPNMPYMDIDKITKGLKYSIKAAVENKEDIKIVGGAIC</sequence>
<comment type="function">
    <text evidence="2 9">Removes 5-oxoproline from various penultimate amino acid residues except L-proline.</text>
</comment>
<dbReference type="InterPro" id="IPR029762">
    <property type="entry name" value="PGP-I_bact-type"/>
</dbReference>
<dbReference type="STRING" id="1120976.SAMN03080606_03311"/>
<dbReference type="InterPro" id="IPR000816">
    <property type="entry name" value="Peptidase_C15"/>
</dbReference>
<dbReference type="HAMAP" id="MF_00417">
    <property type="entry name" value="Pyrrolid_peptidase"/>
    <property type="match status" value="1"/>
</dbReference>
<dbReference type="NCBIfam" id="TIGR00504">
    <property type="entry name" value="pyro_pdase"/>
    <property type="match status" value="1"/>
</dbReference>
<dbReference type="InterPro" id="IPR036440">
    <property type="entry name" value="Peptidase_C15-like_sf"/>
</dbReference>